<sequence length="105" mass="10240">MNKMLSRVAVTAVVAPTVALAAPAAAMADTLFGAEASAAGPQGAVSQEVLAFAGDGFGHGKDGKGKDDKGKGGHGGFGGVTLYKESFEAAGPYGAISENLVSVAD</sequence>
<organism evidence="2 3">
    <name type="scientific">Marinactinospora thermotolerans DSM 45154</name>
    <dbReference type="NCBI Taxonomy" id="1122192"/>
    <lineage>
        <taxon>Bacteria</taxon>
        <taxon>Bacillati</taxon>
        <taxon>Actinomycetota</taxon>
        <taxon>Actinomycetes</taxon>
        <taxon>Streptosporangiales</taxon>
        <taxon>Nocardiopsidaceae</taxon>
        <taxon>Marinactinospora</taxon>
    </lineage>
</organism>
<dbReference type="STRING" id="1122192.SAMN02745673_00860"/>
<reference evidence="2 3" key="1">
    <citation type="submission" date="2017-02" db="EMBL/GenBank/DDBJ databases">
        <authorList>
            <person name="Peterson S.W."/>
        </authorList>
    </citation>
    <scope>NUCLEOTIDE SEQUENCE [LARGE SCALE GENOMIC DNA]</scope>
    <source>
        <strain evidence="2 3">DSM 45154</strain>
    </source>
</reference>
<dbReference type="EMBL" id="FUWS01000002">
    <property type="protein sequence ID" value="SJZ59452.1"/>
    <property type="molecule type" value="Genomic_DNA"/>
</dbReference>
<name>A0A1T4LXP6_9ACTN</name>
<feature type="signal peptide" evidence="1">
    <location>
        <begin position="1"/>
        <end position="21"/>
    </location>
</feature>
<feature type="chain" id="PRO_5013092033" evidence="1">
    <location>
        <begin position="22"/>
        <end position="105"/>
    </location>
</feature>
<keyword evidence="1" id="KW-0732">Signal</keyword>
<evidence type="ECO:0000313" key="2">
    <source>
        <dbReference type="EMBL" id="SJZ59452.1"/>
    </source>
</evidence>
<dbReference type="AlphaFoldDB" id="A0A1T4LXP6"/>
<evidence type="ECO:0000256" key="1">
    <source>
        <dbReference type="SAM" id="SignalP"/>
    </source>
</evidence>
<gene>
    <name evidence="2" type="ORF">SAMN02745673_00860</name>
</gene>
<dbReference type="RefSeq" id="WP_078760269.1">
    <property type="nucleotide sequence ID" value="NZ_FUWS01000002.1"/>
</dbReference>
<protein>
    <submittedName>
        <fullName evidence="2">Uncharacterized protein</fullName>
    </submittedName>
</protein>
<accession>A0A1T4LXP6</accession>
<proteinExistence type="predicted"/>
<keyword evidence="3" id="KW-1185">Reference proteome</keyword>
<evidence type="ECO:0000313" key="3">
    <source>
        <dbReference type="Proteomes" id="UP000190637"/>
    </source>
</evidence>
<dbReference type="Proteomes" id="UP000190637">
    <property type="component" value="Unassembled WGS sequence"/>
</dbReference>